<dbReference type="GO" id="GO:0003700">
    <property type="term" value="F:DNA-binding transcription factor activity"/>
    <property type="evidence" value="ECO:0007669"/>
    <property type="project" value="InterPro"/>
</dbReference>
<dbReference type="Pfam" id="PF00392">
    <property type="entry name" value="GntR"/>
    <property type="match status" value="1"/>
</dbReference>
<dbReference type="RefSeq" id="WP_002346889.1">
    <property type="nucleotide sequence ID" value="NZ_JAFLJB010000089.1"/>
</dbReference>
<evidence type="ECO:0000313" key="6">
    <source>
        <dbReference type="Proteomes" id="UP001238215"/>
    </source>
</evidence>
<dbReference type="PANTHER" id="PTHR44846:SF1">
    <property type="entry name" value="MANNOSYL-D-GLYCERATE TRANSPORT_METABOLISM SYSTEM REPRESSOR MNGR-RELATED"/>
    <property type="match status" value="1"/>
</dbReference>
<dbReference type="Proteomes" id="UP001238215">
    <property type="component" value="Unassembled WGS sequence"/>
</dbReference>
<dbReference type="GO" id="GO:0045892">
    <property type="term" value="P:negative regulation of DNA-templated transcription"/>
    <property type="evidence" value="ECO:0007669"/>
    <property type="project" value="TreeGrafter"/>
</dbReference>
<dbReference type="InterPro" id="IPR050679">
    <property type="entry name" value="Bact_HTH_transcr_reg"/>
</dbReference>
<name>A0AAJ1WDK1_9ENTE</name>
<dbReference type="SUPFAM" id="SSF46785">
    <property type="entry name" value="Winged helix' DNA-binding domain"/>
    <property type="match status" value="1"/>
</dbReference>
<dbReference type="PANTHER" id="PTHR44846">
    <property type="entry name" value="MANNOSYL-D-GLYCERATE TRANSPORT/METABOLISM SYSTEM REPRESSOR MNGR-RELATED"/>
    <property type="match status" value="1"/>
</dbReference>
<protein>
    <submittedName>
        <fullName evidence="5">GntR family transcriptional regulator</fullName>
    </submittedName>
</protein>
<dbReference type="GO" id="GO:0003677">
    <property type="term" value="F:DNA binding"/>
    <property type="evidence" value="ECO:0007669"/>
    <property type="project" value="UniProtKB-KW"/>
</dbReference>
<dbReference type="EMBL" id="JAVBZS010000100">
    <property type="protein sequence ID" value="MDP8591134.1"/>
    <property type="molecule type" value="Genomic_DNA"/>
</dbReference>
<dbReference type="InterPro" id="IPR036388">
    <property type="entry name" value="WH-like_DNA-bd_sf"/>
</dbReference>
<comment type="caution">
    <text evidence="5">The sequence shown here is derived from an EMBL/GenBank/DDBJ whole genome shotgun (WGS) entry which is preliminary data.</text>
</comment>
<organism evidence="5 6">
    <name type="scientific">Enterococcus lactis</name>
    <dbReference type="NCBI Taxonomy" id="357441"/>
    <lineage>
        <taxon>Bacteria</taxon>
        <taxon>Bacillati</taxon>
        <taxon>Bacillota</taxon>
        <taxon>Bacilli</taxon>
        <taxon>Lactobacillales</taxon>
        <taxon>Enterococcaceae</taxon>
        <taxon>Enterococcus</taxon>
    </lineage>
</organism>
<dbReference type="PROSITE" id="PS50949">
    <property type="entry name" value="HTH_GNTR"/>
    <property type="match status" value="1"/>
</dbReference>
<keyword evidence="2" id="KW-0238">DNA-binding</keyword>
<reference evidence="5 6" key="1">
    <citation type="submission" date="2023-08" db="EMBL/GenBank/DDBJ databases">
        <title>Whole genome sequencing of Enterococcus.</title>
        <authorList>
            <person name="Kaptchouang Tchatchouang C.D."/>
            <person name="Ateba C.N."/>
        </authorList>
    </citation>
    <scope>NUCLEOTIDE SEQUENCE [LARGE SCALE GENOMIC DNA]</scope>
    <source>
        <strain evidence="5 6">ENT3_CNKT_NWU</strain>
    </source>
</reference>
<evidence type="ECO:0000313" key="5">
    <source>
        <dbReference type="EMBL" id="MDP8591134.1"/>
    </source>
</evidence>
<proteinExistence type="predicted"/>
<accession>A0AAJ1WDK1</accession>
<feature type="domain" description="HTH gntR-type" evidence="4">
    <location>
        <begin position="3"/>
        <end position="71"/>
    </location>
</feature>
<dbReference type="CDD" id="cd07377">
    <property type="entry name" value="WHTH_GntR"/>
    <property type="match status" value="1"/>
</dbReference>
<dbReference type="AlphaFoldDB" id="A0AAJ1WDK1"/>
<evidence type="ECO:0000259" key="4">
    <source>
        <dbReference type="PROSITE" id="PS50949"/>
    </source>
</evidence>
<dbReference type="SMART" id="SM00345">
    <property type="entry name" value="HTH_GNTR"/>
    <property type="match status" value="1"/>
</dbReference>
<dbReference type="PRINTS" id="PR00035">
    <property type="entry name" value="HTHGNTR"/>
</dbReference>
<keyword evidence="3" id="KW-0804">Transcription</keyword>
<sequence>MNKNKYYPIYEDLKYKIQHGEYKENEKIPSENQLCNLYSSSRATVRKAIELLAIFGFVDRSQGKQTIVSSKKNWNKRFLTEEEYKKLVLFNLKSTELNEIIALSEKYSVLKKLVDFWNNNNLI</sequence>
<keyword evidence="1" id="KW-0805">Transcription regulation</keyword>
<dbReference type="InterPro" id="IPR000524">
    <property type="entry name" value="Tscrpt_reg_HTH_GntR"/>
</dbReference>
<evidence type="ECO:0000256" key="2">
    <source>
        <dbReference type="ARBA" id="ARBA00023125"/>
    </source>
</evidence>
<gene>
    <name evidence="5" type="ORF">RAN64_14295</name>
</gene>
<dbReference type="Gene3D" id="1.10.10.10">
    <property type="entry name" value="Winged helix-like DNA-binding domain superfamily/Winged helix DNA-binding domain"/>
    <property type="match status" value="1"/>
</dbReference>
<dbReference type="InterPro" id="IPR036390">
    <property type="entry name" value="WH_DNA-bd_sf"/>
</dbReference>
<evidence type="ECO:0000256" key="3">
    <source>
        <dbReference type="ARBA" id="ARBA00023163"/>
    </source>
</evidence>
<keyword evidence="6" id="KW-1185">Reference proteome</keyword>
<evidence type="ECO:0000256" key="1">
    <source>
        <dbReference type="ARBA" id="ARBA00023015"/>
    </source>
</evidence>